<dbReference type="AlphaFoldDB" id="A0A395HGY2"/>
<sequence>MLVYLSAQLFVSIRELRRPRSHCILQLGWLLSKAASCPVPAVVRRSVHSEFPGCSSAPSCWISAPVRSSTRREIFASSPGRTEF</sequence>
<dbReference type="VEuPathDB" id="FungiDB:BO80DRAFT_420695"/>
<protein>
    <submittedName>
        <fullName evidence="1">Uncharacterized protein</fullName>
    </submittedName>
</protein>
<dbReference type="GeneID" id="37223289"/>
<dbReference type="EMBL" id="KZ824419">
    <property type="protein sequence ID" value="RAL06405.1"/>
    <property type="molecule type" value="Genomic_DNA"/>
</dbReference>
<gene>
    <name evidence="1" type="ORF">BO80DRAFT_420695</name>
</gene>
<reference evidence="1 2" key="1">
    <citation type="submission" date="2018-02" db="EMBL/GenBank/DDBJ databases">
        <title>The genomes of Aspergillus section Nigri reveals drivers in fungal speciation.</title>
        <authorList>
            <consortium name="DOE Joint Genome Institute"/>
            <person name="Vesth T.C."/>
            <person name="Nybo J."/>
            <person name="Theobald S."/>
            <person name="Brandl J."/>
            <person name="Frisvad J.C."/>
            <person name="Nielsen K.F."/>
            <person name="Lyhne E.K."/>
            <person name="Kogle M.E."/>
            <person name="Kuo A."/>
            <person name="Riley R."/>
            <person name="Clum A."/>
            <person name="Nolan M."/>
            <person name="Lipzen A."/>
            <person name="Salamov A."/>
            <person name="Henrissat B."/>
            <person name="Wiebenga A."/>
            <person name="De vries R.P."/>
            <person name="Grigoriev I.V."/>
            <person name="Mortensen U.H."/>
            <person name="Andersen M.R."/>
            <person name="Baker S.E."/>
        </authorList>
    </citation>
    <scope>NUCLEOTIDE SEQUENCE [LARGE SCALE GENOMIC DNA]</scope>
    <source>
        <strain evidence="1 2">CBS 121593</strain>
    </source>
</reference>
<proteinExistence type="predicted"/>
<accession>A0A395HGY2</accession>
<name>A0A395HGY2_9EURO</name>
<keyword evidence="2" id="KW-1185">Reference proteome</keyword>
<organism evidence="1 2">
    <name type="scientific">Aspergillus ibericus CBS 121593</name>
    <dbReference type="NCBI Taxonomy" id="1448316"/>
    <lineage>
        <taxon>Eukaryota</taxon>
        <taxon>Fungi</taxon>
        <taxon>Dikarya</taxon>
        <taxon>Ascomycota</taxon>
        <taxon>Pezizomycotina</taxon>
        <taxon>Eurotiomycetes</taxon>
        <taxon>Eurotiomycetidae</taxon>
        <taxon>Eurotiales</taxon>
        <taxon>Aspergillaceae</taxon>
        <taxon>Aspergillus</taxon>
        <taxon>Aspergillus subgen. Circumdati</taxon>
    </lineage>
</organism>
<evidence type="ECO:0000313" key="1">
    <source>
        <dbReference type="EMBL" id="RAL06405.1"/>
    </source>
</evidence>
<dbReference type="Proteomes" id="UP000249402">
    <property type="component" value="Unassembled WGS sequence"/>
</dbReference>
<dbReference type="RefSeq" id="XP_025580732.1">
    <property type="nucleotide sequence ID" value="XM_025718424.1"/>
</dbReference>
<evidence type="ECO:0000313" key="2">
    <source>
        <dbReference type="Proteomes" id="UP000249402"/>
    </source>
</evidence>